<evidence type="ECO:0000313" key="3">
    <source>
        <dbReference type="Proteomes" id="UP000320481"/>
    </source>
</evidence>
<dbReference type="SUPFAM" id="SSF49695">
    <property type="entry name" value="gamma-Crystallin-like"/>
    <property type="match status" value="1"/>
</dbReference>
<comment type="caution">
    <text evidence="2">The sequence shown here is derived from an EMBL/GenBank/DDBJ whole genome shotgun (WGS) entry which is preliminary data.</text>
</comment>
<dbReference type="Pfam" id="PF09076">
    <property type="entry name" value="Crystall_2"/>
    <property type="match status" value="1"/>
</dbReference>
<proteinExistence type="predicted"/>
<feature type="domain" description="Streptomyces killer toxin-like beta/gamma crystallin" evidence="1">
    <location>
        <begin position="118"/>
        <end position="177"/>
    </location>
</feature>
<dbReference type="InterPro" id="IPR011024">
    <property type="entry name" value="G_crystallin-like"/>
</dbReference>
<gene>
    <name evidence="2" type="ORF">FRZ03_04720</name>
</gene>
<dbReference type="AlphaFoldDB" id="A0A5C6JZT8"/>
<dbReference type="Proteomes" id="UP000320481">
    <property type="component" value="Unassembled WGS sequence"/>
</dbReference>
<dbReference type="Gene3D" id="2.60.20.30">
    <property type="match status" value="1"/>
</dbReference>
<dbReference type="EMBL" id="VOGW01000028">
    <property type="protein sequence ID" value="TWV56387.1"/>
    <property type="molecule type" value="Genomic_DNA"/>
</dbReference>
<dbReference type="InterPro" id="IPR015161">
    <property type="entry name" value="Sklp_toxin_b/g_crystallin"/>
</dbReference>
<protein>
    <recommendedName>
        <fullName evidence="1">Streptomyces killer toxin-like beta/gamma crystallin domain-containing protein</fullName>
    </recommendedName>
</protein>
<name>A0A5C6JZT8_9ACTN</name>
<accession>A0A5C6JZT8</accession>
<sequence>MGRQHPPRRSWPTQRCARIETQKGLLSRPTGQLPHCSEATLAQAAWPQASRRHHTVPTIRKTARSLFAVALLAAGLSMATPANAAPAMNQTPCTTDDLLHIWGHYSRPLIIGPSGPFEYCAANAGTMELGAGAWVDKISTGNNDIQMNDANGAPVRISRWNIVTYPNQPPNITSIQIF</sequence>
<evidence type="ECO:0000259" key="1">
    <source>
        <dbReference type="Pfam" id="PF09076"/>
    </source>
</evidence>
<evidence type="ECO:0000313" key="2">
    <source>
        <dbReference type="EMBL" id="TWV56387.1"/>
    </source>
</evidence>
<dbReference type="InterPro" id="IPR015791">
    <property type="entry name" value="Antimic/Inh_G_crystallin-like"/>
</dbReference>
<keyword evidence="3" id="KW-1185">Reference proteome</keyword>
<organism evidence="2 3">
    <name type="scientific">Streptomyces misionensis</name>
    <dbReference type="NCBI Taxonomy" id="67331"/>
    <lineage>
        <taxon>Bacteria</taxon>
        <taxon>Bacillati</taxon>
        <taxon>Actinomycetota</taxon>
        <taxon>Actinomycetes</taxon>
        <taxon>Kitasatosporales</taxon>
        <taxon>Streptomycetaceae</taxon>
        <taxon>Streptomyces</taxon>
    </lineage>
</organism>
<reference evidence="2" key="1">
    <citation type="journal article" date="2019" name="Microbiol. Resour. Announc.">
        <title>Draft Genomic Sequences of Streptomyces misionensis and Streptomyces albidoflavus, bacteria applied for phytopathogen biocontrol.</title>
        <authorList>
            <person name="Pylro V."/>
            <person name="Dias A."/>
            <person name="Andreote F."/>
            <person name="Varani A."/>
            <person name="Andreote C."/>
            <person name="Bernardo E."/>
            <person name="Martins T."/>
        </authorList>
    </citation>
    <scope>NUCLEOTIDE SEQUENCE [LARGE SCALE GENOMIC DNA]</scope>
    <source>
        <strain evidence="2">66</strain>
    </source>
</reference>